<evidence type="ECO:0000256" key="3">
    <source>
        <dbReference type="ARBA" id="ARBA00021330"/>
    </source>
</evidence>
<comment type="caution">
    <text evidence="14">The sequence shown here is derived from an EMBL/GenBank/DDBJ whole genome shotgun (WGS) entry which is preliminary data.</text>
</comment>
<organism evidence="14 15">
    <name type="scientific">Dongia sedimenti</name>
    <dbReference type="NCBI Taxonomy" id="3064282"/>
    <lineage>
        <taxon>Bacteria</taxon>
        <taxon>Pseudomonadati</taxon>
        <taxon>Pseudomonadota</taxon>
        <taxon>Alphaproteobacteria</taxon>
        <taxon>Rhodospirillales</taxon>
        <taxon>Dongiaceae</taxon>
        <taxon>Dongia</taxon>
    </lineage>
</organism>
<evidence type="ECO:0000256" key="11">
    <source>
        <dbReference type="ARBA" id="ARBA00035025"/>
    </source>
</evidence>
<evidence type="ECO:0000256" key="6">
    <source>
        <dbReference type="ARBA" id="ARBA00022691"/>
    </source>
</evidence>
<evidence type="ECO:0000256" key="9">
    <source>
        <dbReference type="ARBA" id="ARBA00022884"/>
    </source>
</evidence>
<sequence length="473" mass="51644">MLLTLTTTHQPATDLGFLLRKHPDRPQSFDVGFGTAHVVYPEASAERCTAALILDIDPVALVRGRRRDGGSKGGEGGLLAQYVNDRPYAASSFLSVALGRVFGSAMTGKSEAKPELADAALPLEAKLVPIACNGGAALIERLFAPLGYTVTAVPVAGDAEIRVPYWDLTLSGTLPLADLLGHLYVLIPVLDDDKHYWVSEDEVEKLLRRGEGWLAQHPERDLITRRYLKHGRRLARIALERLSELDEAAPSEVDALADATGEAGTDAPAEAPAPRLNDLRIQRVAEVLRESGARSVLDLGCGSGRLIQALLKDRQFDRIVGVDASLRDLEAAGARLKLERLSERVRDRVKLLLGALTYRDARLKGFDAAALVEVIEHIDLPMLEQLASAVFGDARPQNVVVTTPNKEYNARYETLAEHALRHHDHRFEWSRAEFEAWAAAVAARHGYAVRFEGIGEADPELGTPTQMGVFTCN</sequence>
<dbReference type="Gene3D" id="3.40.50.150">
    <property type="entry name" value="Vaccinia Virus protein VP39"/>
    <property type="match status" value="1"/>
</dbReference>
<dbReference type="Proteomes" id="UP001230156">
    <property type="component" value="Unassembled WGS sequence"/>
</dbReference>
<gene>
    <name evidence="14" type="ORF">Q8A70_26500</name>
</gene>
<dbReference type="PANTHER" id="PTHR21404">
    <property type="entry name" value="HEN1"/>
    <property type="match status" value="1"/>
</dbReference>
<dbReference type="InterPro" id="IPR029063">
    <property type="entry name" value="SAM-dependent_MTases_sf"/>
</dbReference>
<evidence type="ECO:0000256" key="8">
    <source>
        <dbReference type="ARBA" id="ARBA00022842"/>
    </source>
</evidence>
<evidence type="ECO:0000256" key="12">
    <source>
        <dbReference type="ARBA" id="ARBA00048418"/>
    </source>
</evidence>
<dbReference type="InterPro" id="IPR038546">
    <property type="entry name" value="Hen1_N_sf"/>
</dbReference>
<proteinExistence type="inferred from homology"/>
<keyword evidence="5" id="KW-0808">Transferase</keyword>
<dbReference type="Pfam" id="PF12623">
    <property type="entry name" value="Hen1_L"/>
    <property type="match status" value="1"/>
</dbReference>
<evidence type="ECO:0000256" key="10">
    <source>
        <dbReference type="ARBA" id="ARBA00023158"/>
    </source>
</evidence>
<comment type="catalytic activity">
    <reaction evidence="12">
        <text>small RNA 3'-end nucleotide + S-adenosyl-L-methionine = small RNA 3'-end 2'-O-methylnucleotide + S-adenosyl-L-homocysteine + H(+)</text>
        <dbReference type="Rhea" id="RHEA:37887"/>
        <dbReference type="Rhea" id="RHEA-COMP:10415"/>
        <dbReference type="Rhea" id="RHEA-COMP:10416"/>
        <dbReference type="ChEBI" id="CHEBI:15378"/>
        <dbReference type="ChEBI" id="CHEBI:57856"/>
        <dbReference type="ChEBI" id="CHEBI:59789"/>
        <dbReference type="ChEBI" id="CHEBI:74896"/>
        <dbReference type="ChEBI" id="CHEBI:74898"/>
        <dbReference type="EC" id="2.1.1.386"/>
    </reaction>
</comment>
<dbReference type="InterPro" id="IPR024026">
    <property type="entry name" value="3'-RNA_MeTfrase_Hen1_bac"/>
</dbReference>
<keyword evidence="4" id="KW-0489">Methyltransferase</keyword>
<dbReference type="NCBIfam" id="TIGR04074">
    <property type="entry name" value="bacter_Hen1"/>
    <property type="match status" value="1"/>
</dbReference>
<evidence type="ECO:0000313" key="14">
    <source>
        <dbReference type="EMBL" id="MDQ7251265.1"/>
    </source>
</evidence>
<dbReference type="EC" id="2.1.1.386" evidence="11"/>
<protein>
    <recommendedName>
        <fullName evidence="3">Small RNA 2'-O-methyltransferase</fullName>
        <ecNumber evidence="11">2.1.1.386</ecNumber>
    </recommendedName>
</protein>
<dbReference type="InterPro" id="IPR024740">
    <property type="entry name" value="Hen1_N"/>
</dbReference>
<keyword evidence="15" id="KW-1185">Reference proteome</keyword>
<dbReference type="Gene3D" id="3.30.1610.20">
    <property type="entry name" value="Hen1, N-terminal domain"/>
    <property type="match status" value="1"/>
</dbReference>
<comment type="cofactor">
    <cofactor evidence="1">
        <name>Mg(2+)</name>
        <dbReference type="ChEBI" id="CHEBI:18420"/>
    </cofactor>
</comment>
<evidence type="ECO:0000256" key="5">
    <source>
        <dbReference type="ARBA" id="ARBA00022679"/>
    </source>
</evidence>
<dbReference type="CDD" id="cd02440">
    <property type="entry name" value="AdoMet_MTases"/>
    <property type="match status" value="1"/>
</dbReference>
<name>A0ABU0YVU0_9PROT</name>
<keyword evidence="7" id="KW-0479">Metal-binding</keyword>
<keyword evidence="9" id="KW-0694">RNA-binding</keyword>
<feature type="domain" description="Hen1 N-terminal" evidence="13">
    <location>
        <begin position="1"/>
        <end position="242"/>
    </location>
</feature>
<evidence type="ECO:0000256" key="7">
    <source>
        <dbReference type="ARBA" id="ARBA00022723"/>
    </source>
</evidence>
<dbReference type="InterPro" id="IPR026610">
    <property type="entry name" value="Hen1"/>
</dbReference>
<reference evidence="15" key="1">
    <citation type="submission" date="2023-08" db="EMBL/GenBank/DDBJ databases">
        <title>Rhodospirillaceae gen. nov., a novel taxon isolated from the Yangtze River Yuezi River estuary sludge.</title>
        <authorList>
            <person name="Ruan L."/>
        </authorList>
    </citation>
    <scope>NUCLEOTIDE SEQUENCE [LARGE SCALE GENOMIC DNA]</scope>
    <source>
        <strain evidence="15">R-7</strain>
    </source>
</reference>
<keyword evidence="6" id="KW-0949">S-adenosyl-L-methionine</keyword>
<evidence type="ECO:0000256" key="1">
    <source>
        <dbReference type="ARBA" id="ARBA00001946"/>
    </source>
</evidence>
<keyword evidence="10" id="KW-0943">RNA-mediated gene silencing</keyword>
<dbReference type="RefSeq" id="WP_379961470.1">
    <property type="nucleotide sequence ID" value="NZ_JAUYVI010000010.1"/>
</dbReference>
<dbReference type="SUPFAM" id="SSF53335">
    <property type="entry name" value="S-adenosyl-L-methionine-dependent methyltransferases"/>
    <property type="match status" value="1"/>
</dbReference>
<dbReference type="EMBL" id="JAUYVI010000010">
    <property type="protein sequence ID" value="MDQ7251265.1"/>
    <property type="molecule type" value="Genomic_DNA"/>
</dbReference>
<accession>A0ABU0YVU0</accession>
<comment type="similarity">
    <text evidence="2">Belongs to the methyltransferase superfamily. HEN1 family.</text>
</comment>
<dbReference type="PANTHER" id="PTHR21404:SF3">
    <property type="entry name" value="SMALL RNA 2'-O-METHYLTRANSFERASE"/>
    <property type="match status" value="1"/>
</dbReference>
<evidence type="ECO:0000256" key="2">
    <source>
        <dbReference type="ARBA" id="ARBA00009026"/>
    </source>
</evidence>
<evidence type="ECO:0000313" key="15">
    <source>
        <dbReference type="Proteomes" id="UP001230156"/>
    </source>
</evidence>
<dbReference type="Pfam" id="PF13489">
    <property type="entry name" value="Methyltransf_23"/>
    <property type="match status" value="1"/>
</dbReference>
<evidence type="ECO:0000259" key="13">
    <source>
        <dbReference type="Pfam" id="PF12623"/>
    </source>
</evidence>
<evidence type="ECO:0000256" key="4">
    <source>
        <dbReference type="ARBA" id="ARBA00022603"/>
    </source>
</evidence>
<keyword evidence="8" id="KW-0460">Magnesium</keyword>